<name>A0A8C5PIR6_9ANUR</name>
<organism evidence="6 7">
    <name type="scientific">Leptobrachium leishanense</name>
    <name type="common">Leishan spiny toad</name>
    <dbReference type="NCBI Taxonomy" id="445787"/>
    <lineage>
        <taxon>Eukaryota</taxon>
        <taxon>Metazoa</taxon>
        <taxon>Chordata</taxon>
        <taxon>Craniata</taxon>
        <taxon>Vertebrata</taxon>
        <taxon>Euteleostomi</taxon>
        <taxon>Amphibia</taxon>
        <taxon>Batrachia</taxon>
        <taxon>Anura</taxon>
        <taxon>Pelobatoidea</taxon>
        <taxon>Megophryidae</taxon>
        <taxon>Leptobrachium</taxon>
    </lineage>
</organism>
<evidence type="ECO:0000256" key="4">
    <source>
        <dbReference type="SAM" id="SignalP"/>
    </source>
</evidence>
<feature type="chain" id="PRO_5034420823" evidence="4">
    <location>
        <begin position="26"/>
        <end position="439"/>
    </location>
</feature>
<dbReference type="PANTHER" id="PTHR47114">
    <property type="match status" value="1"/>
</dbReference>
<evidence type="ECO:0000313" key="7">
    <source>
        <dbReference type="Proteomes" id="UP000694569"/>
    </source>
</evidence>
<dbReference type="Gene3D" id="3.80.10.10">
    <property type="entry name" value="Ribonuclease Inhibitor"/>
    <property type="match status" value="3"/>
</dbReference>
<dbReference type="OrthoDB" id="1574204at2759"/>
<dbReference type="GO" id="GO:0031102">
    <property type="term" value="P:neuron projection regeneration"/>
    <property type="evidence" value="ECO:0007669"/>
    <property type="project" value="TreeGrafter"/>
</dbReference>
<reference evidence="6" key="2">
    <citation type="submission" date="2025-09" db="UniProtKB">
        <authorList>
            <consortium name="Ensembl"/>
        </authorList>
    </citation>
    <scope>IDENTIFICATION</scope>
</reference>
<gene>
    <name evidence="6" type="primary">OMG</name>
</gene>
<dbReference type="InterPro" id="IPR051071">
    <property type="entry name" value="LRR-bact_E3_ubiq_ligases"/>
</dbReference>
<dbReference type="PANTHER" id="PTHR47114:SF2">
    <property type="entry name" value="OLIGODENDROCYTE-MYELIN GLYCOPROTEIN"/>
    <property type="match status" value="1"/>
</dbReference>
<proteinExistence type="predicted"/>
<dbReference type="InterPro" id="IPR003591">
    <property type="entry name" value="Leu-rich_rpt_typical-subtyp"/>
</dbReference>
<evidence type="ECO:0000259" key="5">
    <source>
        <dbReference type="SMART" id="SM00013"/>
    </source>
</evidence>
<feature type="domain" description="LRRNT" evidence="5">
    <location>
        <begin position="26"/>
        <end position="60"/>
    </location>
</feature>
<protein>
    <submittedName>
        <fullName evidence="6">Oligodendrocyte myelin glycoprotein</fullName>
    </submittedName>
</protein>
<keyword evidence="1" id="KW-0433">Leucine-rich repeat</keyword>
<evidence type="ECO:0000256" key="1">
    <source>
        <dbReference type="ARBA" id="ARBA00022614"/>
    </source>
</evidence>
<dbReference type="InterPro" id="IPR032675">
    <property type="entry name" value="LRR_dom_sf"/>
</dbReference>
<dbReference type="SMART" id="SM00013">
    <property type="entry name" value="LRRNT"/>
    <property type="match status" value="1"/>
</dbReference>
<dbReference type="Pfam" id="PF00560">
    <property type="entry name" value="LRR_1"/>
    <property type="match status" value="2"/>
</dbReference>
<dbReference type="InterPro" id="IPR001611">
    <property type="entry name" value="Leu-rich_rpt"/>
</dbReference>
<dbReference type="PROSITE" id="PS51450">
    <property type="entry name" value="LRR"/>
    <property type="match status" value="2"/>
</dbReference>
<evidence type="ECO:0000313" key="6">
    <source>
        <dbReference type="Ensembl" id="ENSLLEP00000023435.1"/>
    </source>
</evidence>
<feature type="signal peptide" evidence="4">
    <location>
        <begin position="1"/>
        <end position="25"/>
    </location>
</feature>
<keyword evidence="3" id="KW-0677">Repeat</keyword>
<dbReference type="PRINTS" id="PR00019">
    <property type="entry name" value="LEURICHRPT"/>
</dbReference>
<dbReference type="GeneTree" id="ENSGT00940000160802"/>
<evidence type="ECO:0000256" key="3">
    <source>
        <dbReference type="ARBA" id="ARBA00022737"/>
    </source>
</evidence>
<dbReference type="FunFam" id="3.80.10.10:FF:000445">
    <property type="entry name" value="Oligodendrocyte myelin glycoprotein b"/>
    <property type="match status" value="1"/>
</dbReference>
<evidence type="ECO:0000256" key="2">
    <source>
        <dbReference type="ARBA" id="ARBA00022729"/>
    </source>
</evidence>
<accession>A0A8C5PIR6</accession>
<dbReference type="SMART" id="SM00369">
    <property type="entry name" value="LRR_TYP"/>
    <property type="match status" value="3"/>
</dbReference>
<keyword evidence="7" id="KW-1185">Reference proteome</keyword>
<dbReference type="Proteomes" id="UP000694569">
    <property type="component" value="Unplaced"/>
</dbReference>
<dbReference type="SMART" id="SM00364">
    <property type="entry name" value="LRR_BAC"/>
    <property type="match status" value="4"/>
</dbReference>
<sequence length="439" mass="50179">PEIAITKMLPSQGLLLLFCLPNIFCVCPLKCSCSLRDRIADCSDKNLTTLPYGLQDNMTHLNLSHNHFTDLDYQLTRFTNLRWLDLSHNLLRSLPSLLPRSLWAVYASNNNIKALHKTDTAYQWNQKILDVSRNRLQRIVLINNTLTSLQVLNLSNNHLWTVPTNMPSNIQIIDLSNNYLIQILPGTLVRLHNLQKLYFHSNQFTSIPKNAFDLLTNLHEITLYDNPWSCEDMHAIQYLLEWVRDRADNVKGYPCANETYTLATVHVSATTSESGGVEDYDTLPMTTVLMFLEAQRKKKYKEVTVLEPVTPAPIAMTNMTPTSKEEFLIPEEGSADEIINFDYNNFSTRDVPLLTLNQLEVLTSEELEGYELYDSAATLRNREETSHNSPEVTLPSRKIKNLWIQASFYKISNIAVATQPPIHISKTVSQIILTDHFKA</sequence>
<reference evidence="6" key="1">
    <citation type="submission" date="2025-08" db="UniProtKB">
        <authorList>
            <consortium name="Ensembl"/>
        </authorList>
    </citation>
    <scope>IDENTIFICATION</scope>
</reference>
<keyword evidence="2 4" id="KW-0732">Signal</keyword>
<dbReference type="Ensembl" id="ENSLLET00000024325.1">
    <property type="protein sequence ID" value="ENSLLEP00000023435.1"/>
    <property type="gene ID" value="ENSLLEG00000014837.1"/>
</dbReference>
<dbReference type="AlphaFoldDB" id="A0A8C5PIR6"/>
<dbReference type="InterPro" id="IPR000372">
    <property type="entry name" value="LRRNT"/>
</dbReference>
<dbReference type="Pfam" id="PF13855">
    <property type="entry name" value="LRR_8"/>
    <property type="match status" value="1"/>
</dbReference>
<dbReference type="SUPFAM" id="SSF52058">
    <property type="entry name" value="L domain-like"/>
    <property type="match status" value="1"/>
</dbReference>